<protein>
    <submittedName>
        <fullName evidence="2">Uncharacterized protein</fullName>
    </submittedName>
</protein>
<dbReference type="AlphaFoldDB" id="A0ABD1EDS5"/>
<evidence type="ECO:0000256" key="1">
    <source>
        <dbReference type="SAM" id="SignalP"/>
    </source>
</evidence>
<dbReference type="EMBL" id="JBDJPC010000008">
    <property type="protein sequence ID" value="KAL1492779.1"/>
    <property type="molecule type" value="Genomic_DNA"/>
</dbReference>
<dbReference type="InterPro" id="IPR031734">
    <property type="entry name" value="MBF2"/>
</dbReference>
<reference evidence="2 3" key="1">
    <citation type="submission" date="2024-05" db="EMBL/GenBank/DDBJ databases">
        <title>Genetic variation in Jamaican populations of the coffee berry borer (Hypothenemus hampei).</title>
        <authorList>
            <person name="Errbii M."/>
            <person name="Myrie A."/>
        </authorList>
    </citation>
    <scope>NUCLEOTIDE SEQUENCE [LARGE SCALE GENOMIC DNA]</scope>
    <source>
        <strain evidence="2">JA-Hopewell-2020-01-JO</strain>
        <tissue evidence="2">Whole body</tissue>
    </source>
</reference>
<dbReference type="PANTHER" id="PTHR37685:SF1">
    <property type="entry name" value="GEO11136P1-RELATED"/>
    <property type="match status" value="1"/>
</dbReference>
<dbReference type="PANTHER" id="PTHR37685">
    <property type="entry name" value="GEO11136P1-RELATED"/>
    <property type="match status" value="1"/>
</dbReference>
<dbReference type="Proteomes" id="UP001566132">
    <property type="component" value="Unassembled WGS sequence"/>
</dbReference>
<keyword evidence="3" id="KW-1185">Reference proteome</keyword>
<accession>A0ABD1EDS5</accession>
<evidence type="ECO:0000313" key="3">
    <source>
        <dbReference type="Proteomes" id="UP001566132"/>
    </source>
</evidence>
<feature type="signal peptide" evidence="1">
    <location>
        <begin position="1"/>
        <end position="22"/>
    </location>
</feature>
<organism evidence="2 3">
    <name type="scientific">Hypothenemus hampei</name>
    <name type="common">Coffee berry borer</name>
    <dbReference type="NCBI Taxonomy" id="57062"/>
    <lineage>
        <taxon>Eukaryota</taxon>
        <taxon>Metazoa</taxon>
        <taxon>Ecdysozoa</taxon>
        <taxon>Arthropoda</taxon>
        <taxon>Hexapoda</taxon>
        <taxon>Insecta</taxon>
        <taxon>Pterygota</taxon>
        <taxon>Neoptera</taxon>
        <taxon>Endopterygota</taxon>
        <taxon>Coleoptera</taxon>
        <taxon>Polyphaga</taxon>
        <taxon>Cucujiformia</taxon>
        <taxon>Curculionidae</taxon>
        <taxon>Scolytinae</taxon>
        <taxon>Hypothenemus</taxon>
    </lineage>
</organism>
<name>A0ABD1EDS5_HYPHA</name>
<sequence length="148" mass="16729">MCKISKFSLKFIILILFLCVNAEEIFNQNSATIVARNVTFTGKITVKEINKPHNLFIGRCTKKYPVLYQENVVLNNDGKSQVTANIRINVEGPVRIICVKIYDEDPDVMAYPSYSSGGIGKNFIEFNVLTTYGKGFKFFVQIFGVKLD</sequence>
<comment type="caution">
    <text evidence="2">The sequence shown here is derived from an EMBL/GenBank/DDBJ whole genome shotgun (WGS) entry which is preliminary data.</text>
</comment>
<feature type="chain" id="PRO_5044840669" evidence="1">
    <location>
        <begin position="23"/>
        <end position="148"/>
    </location>
</feature>
<gene>
    <name evidence="2" type="ORF">ABEB36_010976</name>
</gene>
<keyword evidence="1" id="KW-0732">Signal</keyword>
<proteinExistence type="predicted"/>
<dbReference type="Pfam" id="PF15868">
    <property type="entry name" value="MBF2"/>
    <property type="match status" value="1"/>
</dbReference>
<evidence type="ECO:0000313" key="2">
    <source>
        <dbReference type="EMBL" id="KAL1492779.1"/>
    </source>
</evidence>